<comment type="caution">
    <text evidence="1">The sequence shown here is derived from an EMBL/GenBank/DDBJ whole genome shotgun (WGS) entry which is preliminary data.</text>
</comment>
<protein>
    <submittedName>
        <fullName evidence="1">Uncharacterized protein</fullName>
    </submittedName>
</protein>
<gene>
    <name evidence="1" type="ORF">EDI28_14635</name>
</gene>
<evidence type="ECO:0000313" key="2">
    <source>
        <dbReference type="Proteomes" id="UP000287563"/>
    </source>
</evidence>
<reference evidence="1 2" key="1">
    <citation type="submission" date="2018-11" db="EMBL/GenBank/DDBJ databases">
        <title>Photobacterium sp. BEI247 sp. nov., a marine bacterium isolated from Yongle Blue Hole in the South China Sea.</title>
        <authorList>
            <person name="Wang X."/>
        </authorList>
    </citation>
    <scope>NUCLEOTIDE SEQUENCE [LARGE SCALE GENOMIC DNA]</scope>
    <source>
        <strain evidence="2">BEI247</strain>
    </source>
</reference>
<sequence length="96" mass="10480">MNDSIQRIPKQVTKAPSGAAVSSMPLHEVAIPLDKAITAEHLALLAQVECINSVQLAKKSRLNGHRENAAFLLNDAAEYRRVFQAFRRAVDVMGGL</sequence>
<evidence type="ECO:0000313" key="1">
    <source>
        <dbReference type="EMBL" id="RWX55113.1"/>
    </source>
</evidence>
<name>A0A3S3ULA2_9GAMM</name>
<dbReference type="EMBL" id="RJLM01000005">
    <property type="protein sequence ID" value="RWX55113.1"/>
    <property type="molecule type" value="Genomic_DNA"/>
</dbReference>
<dbReference type="AlphaFoldDB" id="A0A3S3ULA2"/>
<proteinExistence type="predicted"/>
<dbReference type="OrthoDB" id="5818152at2"/>
<accession>A0A3S3ULA2</accession>
<dbReference type="Proteomes" id="UP000287563">
    <property type="component" value="Unassembled WGS sequence"/>
</dbReference>
<keyword evidence="2" id="KW-1185">Reference proteome</keyword>
<organism evidence="1 2">
    <name type="scientific">Photobacterium chitinilyticum</name>
    <dbReference type="NCBI Taxonomy" id="2485123"/>
    <lineage>
        <taxon>Bacteria</taxon>
        <taxon>Pseudomonadati</taxon>
        <taxon>Pseudomonadota</taxon>
        <taxon>Gammaproteobacteria</taxon>
        <taxon>Vibrionales</taxon>
        <taxon>Vibrionaceae</taxon>
        <taxon>Photobacterium</taxon>
    </lineage>
</organism>